<dbReference type="Gene3D" id="1.10.10.750">
    <property type="entry name" value="Ypt/Rab-GAP domain of gyp1p, domain 1"/>
    <property type="match status" value="1"/>
</dbReference>
<sequence>MKLPKEVYLDPDAYSVISDNNLIFCRILELESALEDEGLLDQRRLRQICKLKILPEHLRPQVWKISLGVANFRKHEAPWDEMYDLQEQSLIRQDCQKLVEKLGNEGAEKLSVLCDLESVVTRFVKQSQLRYESQNGWMAILEPLVALRLNKEDLFAAFHNMVHRFVPRSCFKSGDTPFGSAAFHLMRLLLQYHDPEICSFLESKKVFPERYCNKWLATVFSECCDLAVTQAIWDVYLQICDPFLSFYLALVLLVNLRDQILPSKGDSREKIIESISCAPCGLNADDVEDFCQLAHFYSTKTPPSIYATFRYALFGIRSHSNVSPEPRHTPTEDETTSASLAQVLCLPIPPSDLLLTETQRMTLPYRSLVKYFVVDCRPAEQYNAGHLRTAFHLDASLMLTEPATYTVAVQGLFAAQKHMVEAGVAGEHICFMGSGREEEDQYVNMVIASFLKNQVTYISAVKGGYAALHDLISEESSLEEHLIDHNPQQCIVCVQNTSTVTSDSEECRESTSFFSRLKSNSGLLGKLKTSAQDWKEDLKGLMKTSPSSNGGPINPDRHVSSGDKLGKRYRAADSMFTATSIDDDDFFDDGNIGDPAVGQEEVCVDTWRNKPEVLAYYECEELKPGSKTLCPNCHLIVTKTHLFVLRELSSKKNYAHIVARRPLVSIVKITSKKSHPELITFKYGYCPSDSDDGGKTFQITGSDVLFIPRASDAIKLVKTQVMNLIDEIENSK</sequence>
<dbReference type="Gene3D" id="1.10.472.80">
    <property type="entry name" value="Ypt/Rab-GAP domain of gyp1p, domain 3"/>
    <property type="match status" value="1"/>
</dbReference>
<evidence type="ECO:0000259" key="6">
    <source>
        <dbReference type="PROSITE" id="PS50086"/>
    </source>
</evidence>
<reference evidence="9" key="1">
    <citation type="submission" date="2025-08" db="UniProtKB">
        <authorList>
            <consortium name="RefSeq"/>
        </authorList>
    </citation>
    <scope>IDENTIFICATION</scope>
</reference>
<feature type="region of interest" description="Disordered" evidence="5">
    <location>
        <begin position="543"/>
        <end position="562"/>
    </location>
</feature>
<dbReference type="InterPro" id="IPR000195">
    <property type="entry name" value="Rab-GAP-TBC_dom"/>
</dbReference>
<evidence type="ECO:0000256" key="3">
    <source>
        <dbReference type="ARBA" id="ARBA00022473"/>
    </source>
</evidence>
<dbReference type="KEGG" id="goe:100897938"/>
<proteinExistence type="predicted"/>
<evidence type="ECO:0000256" key="1">
    <source>
        <dbReference type="ARBA" id="ARBA00004601"/>
    </source>
</evidence>
<evidence type="ECO:0000313" key="8">
    <source>
        <dbReference type="Proteomes" id="UP000694867"/>
    </source>
</evidence>
<dbReference type="AlphaFoldDB" id="A0AAJ7WIK5"/>
<feature type="domain" description="Rab-GAP TBC" evidence="6">
    <location>
        <begin position="53"/>
        <end position="240"/>
    </location>
</feature>
<dbReference type="Pfam" id="PF00566">
    <property type="entry name" value="RabGAP-TBC"/>
    <property type="match status" value="1"/>
</dbReference>
<dbReference type="InterPro" id="IPR035969">
    <property type="entry name" value="Rab-GAP_TBC_sf"/>
</dbReference>
<dbReference type="GO" id="GO:0099041">
    <property type="term" value="P:vesicle tethering to Golgi"/>
    <property type="evidence" value="ECO:0007669"/>
    <property type="project" value="TreeGrafter"/>
</dbReference>
<organism evidence="8 9">
    <name type="scientific">Galendromus occidentalis</name>
    <name type="common">western predatory mite</name>
    <dbReference type="NCBI Taxonomy" id="34638"/>
    <lineage>
        <taxon>Eukaryota</taxon>
        <taxon>Metazoa</taxon>
        <taxon>Ecdysozoa</taxon>
        <taxon>Arthropoda</taxon>
        <taxon>Chelicerata</taxon>
        <taxon>Arachnida</taxon>
        <taxon>Acari</taxon>
        <taxon>Parasitiformes</taxon>
        <taxon>Mesostigmata</taxon>
        <taxon>Gamasina</taxon>
        <taxon>Phytoseioidea</taxon>
        <taxon>Phytoseiidae</taxon>
        <taxon>Typhlodrominae</taxon>
        <taxon>Galendromus</taxon>
    </lineage>
</organism>
<dbReference type="GO" id="GO:0005829">
    <property type="term" value="C:cytosol"/>
    <property type="evidence" value="ECO:0007669"/>
    <property type="project" value="GOC"/>
</dbReference>
<dbReference type="InterPro" id="IPR001763">
    <property type="entry name" value="Rhodanese-like_dom"/>
</dbReference>
<dbReference type="PANTHER" id="PTHR13297">
    <property type="entry name" value="TBC1 DOMAIN FAMILY MEMBER 23-RELATED"/>
    <property type="match status" value="1"/>
</dbReference>
<keyword evidence="8" id="KW-1185">Reference proteome</keyword>
<dbReference type="GO" id="GO:0005802">
    <property type="term" value="C:trans-Golgi network"/>
    <property type="evidence" value="ECO:0007669"/>
    <property type="project" value="TreeGrafter"/>
</dbReference>
<gene>
    <name evidence="9" type="primary">LOC100897938</name>
</gene>
<dbReference type="Pfam" id="PF19430">
    <property type="entry name" value="TBC1D23_C"/>
    <property type="match status" value="1"/>
</dbReference>
<evidence type="ECO:0000256" key="2">
    <source>
        <dbReference type="ARBA" id="ARBA00014207"/>
    </source>
</evidence>
<accession>A0AAJ7WIK5</accession>
<dbReference type="Gene3D" id="3.40.250.10">
    <property type="entry name" value="Rhodanese-like domain"/>
    <property type="match status" value="1"/>
</dbReference>
<keyword evidence="4" id="KW-0333">Golgi apparatus</keyword>
<dbReference type="InterPro" id="IPR036873">
    <property type="entry name" value="Rhodanese-like_dom_sf"/>
</dbReference>
<dbReference type="CDD" id="cd20788">
    <property type="entry name" value="TBC1D23_C-like"/>
    <property type="match status" value="1"/>
</dbReference>
<dbReference type="InterPro" id="IPR045799">
    <property type="entry name" value="TBC1D23_C"/>
</dbReference>
<evidence type="ECO:0000256" key="4">
    <source>
        <dbReference type="ARBA" id="ARBA00023034"/>
    </source>
</evidence>
<dbReference type="SUPFAM" id="SSF52821">
    <property type="entry name" value="Rhodanese/Cell cycle control phosphatase"/>
    <property type="match status" value="1"/>
</dbReference>
<keyword evidence="3" id="KW-0217">Developmental protein</keyword>
<evidence type="ECO:0000313" key="9">
    <source>
        <dbReference type="RefSeq" id="XP_028968416.1"/>
    </source>
</evidence>
<protein>
    <recommendedName>
        <fullName evidence="2">TBC1 domain family member 23</fullName>
    </recommendedName>
</protein>
<dbReference type="SUPFAM" id="SSF47923">
    <property type="entry name" value="Ypt/Rab-GAP domain of gyp1p"/>
    <property type="match status" value="1"/>
</dbReference>
<evidence type="ECO:0000256" key="5">
    <source>
        <dbReference type="SAM" id="MobiDB-lite"/>
    </source>
</evidence>
<dbReference type="InterPro" id="IPR039755">
    <property type="entry name" value="TBC1D23"/>
</dbReference>
<dbReference type="Proteomes" id="UP000694867">
    <property type="component" value="Unplaced"/>
</dbReference>
<dbReference type="GeneID" id="100897938"/>
<dbReference type="CTD" id="55773"/>
<dbReference type="RefSeq" id="XP_028968416.1">
    <property type="nucleotide sequence ID" value="XM_029112583.1"/>
</dbReference>
<dbReference type="PROSITE" id="PS50086">
    <property type="entry name" value="TBC_RABGAP"/>
    <property type="match status" value="1"/>
</dbReference>
<evidence type="ECO:0000259" key="7">
    <source>
        <dbReference type="PROSITE" id="PS50206"/>
    </source>
</evidence>
<dbReference type="PROSITE" id="PS50206">
    <property type="entry name" value="RHODANESE_3"/>
    <property type="match status" value="1"/>
</dbReference>
<comment type="subcellular location">
    <subcellularLocation>
        <location evidence="1">Golgi apparatus</location>
        <location evidence="1">trans-Golgi network</location>
    </subcellularLocation>
</comment>
<dbReference type="PANTHER" id="PTHR13297:SF5">
    <property type="entry name" value="TBC1 DOMAIN FAMILY MEMBER 23"/>
    <property type="match status" value="1"/>
</dbReference>
<dbReference type="GO" id="GO:0042147">
    <property type="term" value="P:retrograde transport, endosome to Golgi"/>
    <property type="evidence" value="ECO:0007669"/>
    <property type="project" value="InterPro"/>
</dbReference>
<feature type="domain" description="Rhodanese" evidence="7">
    <location>
        <begin position="367"/>
        <end position="477"/>
    </location>
</feature>
<name>A0AAJ7WIK5_9ACAR</name>